<dbReference type="Proteomes" id="UP000007993">
    <property type="component" value="Unassembled WGS sequence"/>
</dbReference>
<reference evidence="1 2" key="1">
    <citation type="journal article" date="2013" name="Mar. Genomics">
        <title>Expression of sulfatases in Rhodopirellula baltica and the diversity of sulfatases in the genus Rhodopirellula.</title>
        <authorList>
            <person name="Wegner C.E."/>
            <person name="Richter-Heitmann T."/>
            <person name="Klindworth A."/>
            <person name="Klockow C."/>
            <person name="Richter M."/>
            <person name="Achstetter T."/>
            <person name="Glockner F.O."/>
            <person name="Harder J."/>
        </authorList>
    </citation>
    <scope>NUCLEOTIDE SEQUENCE [LARGE SCALE GENOMIC DNA]</scope>
    <source>
        <strain evidence="1 2">SH28</strain>
    </source>
</reference>
<accession>K5CII5</accession>
<dbReference type="EMBL" id="AMCW01000018">
    <property type="protein sequence ID" value="EKK03855.1"/>
    <property type="molecule type" value="Genomic_DNA"/>
</dbReference>
<sequence length="56" mass="6177">MKAERAICFSLVCRVDCIRDGGSPVSPLETVRVMLLDDGGCARKHLRTNVLLSFQV</sequence>
<proteinExistence type="predicted"/>
<evidence type="ECO:0000313" key="2">
    <source>
        <dbReference type="Proteomes" id="UP000007993"/>
    </source>
</evidence>
<protein>
    <submittedName>
        <fullName evidence="1">Uncharacterized protein</fullName>
    </submittedName>
</protein>
<evidence type="ECO:0000313" key="1">
    <source>
        <dbReference type="EMBL" id="EKK03855.1"/>
    </source>
</evidence>
<name>K5CII5_RHOBT</name>
<comment type="caution">
    <text evidence="1">The sequence shown here is derived from an EMBL/GenBank/DDBJ whole genome shotgun (WGS) entry which is preliminary data.</text>
</comment>
<gene>
    <name evidence="1" type="ORF">RBSH_00596</name>
</gene>
<organism evidence="1 2">
    <name type="scientific">Rhodopirellula baltica SH28</name>
    <dbReference type="NCBI Taxonomy" id="993517"/>
    <lineage>
        <taxon>Bacteria</taxon>
        <taxon>Pseudomonadati</taxon>
        <taxon>Planctomycetota</taxon>
        <taxon>Planctomycetia</taxon>
        <taxon>Pirellulales</taxon>
        <taxon>Pirellulaceae</taxon>
        <taxon>Rhodopirellula</taxon>
    </lineage>
</organism>
<dbReference type="AlphaFoldDB" id="K5CII5"/>